<evidence type="ECO:0000313" key="3">
    <source>
        <dbReference type="Proteomes" id="UP000176998"/>
    </source>
</evidence>
<protein>
    <submittedName>
        <fullName evidence="2">Uncharacterized protein</fullName>
    </submittedName>
</protein>
<organism evidence="2 3">
    <name type="scientific">Colletotrichum orchidophilum</name>
    <dbReference type="NCBI Taxonomy" id="1209926"/>
    <lineage>
        <taxon>Eukaryota</taxon>
        <taxon>Fungi</taxon>
        <taxon>Dikarya</taxon>
        <taxon>Ascomycota</taxon>
        <taxon>Pezizomycotina</taxon>
        <taxon>Sordariomycetes</taxon>
        <taxon>Hypocreomycetidae</taxon>
        <taxon>Glomerellales</taxon>
        <taxon>Glomerellaceae</taxon>
        <taxon>Colletotrichum</taxon>
    </lineage>
</organism>
<feature type="compositionally biased region" description="Low complexity" evidence="1">
    <location>
        <begin position="113"/>
        <end position="142"/>
    </location>
</feature>
<feature type="compositionally biased region" description="Pro residues" evidence="1">
    <location>
        <begin position="103"/>
        <end position="112"/>
    </location>
</feature>
<name>A0A1G4B5M9_9PEZI</name>
<accession>A0A1G4B5M9</accession>
<feature type="compositionally biased region" description="Pro residues" evidence="1">
    <location>
        <begin position="25"/>
        <end position="35"/>
    </location>
</feature>
<dbReference type="STRING" id="1209926.A0A1G4B5M9"/>
<dbReference type="RefSeq" id="XP_022473906.1">
    <property type="nucleotide sequence ID" value="XM_022619531.1"/>
</dbReference>
<dbReference type="OrthoDB" id="5233203at2759"/>
<dbReference type="EMBL" id="MJBS01000065">
    <property type="protein sequence ID" value="OHE96750.1"/>
    <property type="molecule type" value="Genomic_DNA"/>
</dbReference>
<evidence type="ECO:0000256" key="1">
    <source>
        <dbReference type="SAM" id="MobiDB-lite"/>
    </source>
</evidence>
<dbReference type="AlphaFoldDB" id="A0A1G4B5M9"/>
<proteinExistence type="predicted"/>
<dbReference type="Proteomes" id="UP000176998">
    <property type="component" value="Unassembled WGS sequence"/>
</dbReference>
<feature type="region of interest" description="Disordered" evidence="1">
    <location>
        <begin position="1"/>
        <end position="171"/>
    </location>
</feature>
<sequence>MANPTQPYRRQQQTPSPTQRQTPQYIPPTPDPPSPDLTRHQSTPLIPLTHPPSPQTHKRHAFTTQASQHPPQQRDRGHRQSSAVNQDKRTNIPHGPSQTVALPPTPPSPDIPSRPSFATSTSTSSSTSRHPQIEGSSEGSESTIKARKEERDVEQRRPRRQRSRPKELEVEDKEVIDDSELLGAVLDGIGRMMVGTVAMRMDDAGRWRIRRGPGDESA</sequence>
<comment type="caution">
    <text evidence="2">The sequence shown here is derived from an EMBL/GenBank/DDBJ whole genome shotgun (WGS) entry which is preliminary data.</text>
</comment>
<feature type="compositionally biased region" description="Low complexity" evidence="1">
    <location>
        <begin position="1"/>
        <end position="24"/>
    </location>
</feature>
<reference evidence="2 3" key="1">
    <citation type="submission" date="2016-09" db="EMBL/GenBank/DDBJ databases">
        <authorList>
            <person name="Capua I."/>
            <person name="De Benedictis P."/>
            <person name="Joannis T."/>
            <person name="Lombin L.H."/>
            <person name="Cattoli G."/>
        </authorList>
    </citation>
    <scope>NUCLEOTIDE SEQUENCE [LARGE SCALE GENOMIC DNA]</scope>
    <source>
        <strain evidence="2 3">IMI 309357</strain>
    </source>
</reference>
<evidence type="ECO:0000313" key="2">
    <source>
        <dbReference type="EMBL" id="OHE96750.1"/>
    </source>
</evidence>
<gene>
    <name evidence="2" type="ORF">CORC01_07896</name>
</gene>
<feature type="compositionally biased region" description="Polar residues" evidence="1">
    <location>
        <begin position="62"/>
        <end position="71"/>
    </location>
</feature>
<keyword evidence="3" id="KW-1185">Reference proteome</keyword>
<dbReference type="GeneID" id="34561041"/>
<feature type="compositionally biased region" description="Basic and acidic residues" evidence="1">
    <location>
        <begin position="144"/>
        <end position="156"/>
    </location>
</feature>